<evidence type="ECO:0000313" key="1">
    <source>
        <dbReference type="EMBL" id="MBP1935114.1"/>
    </source>
</evidence>
<dbReference type="RefSeq" id="WP_209813073.1">
    <property type="nucleotide sequence ID" value="NZ_JAGGKT010000043.1"/>
</dbReference>
<keyword evidence="2" id="KW-1185">Reference proteome</keyword>
<dbReference type="Proteomes" id="UP001519343">
    <property type="component" value="Unassembled WGS sequence"/>
</dbReference>
<organism evidence="1 2">
    <name type="scientific">Ammoniphilus resinae</name>
    <dbReference type="NCBI Taxonomy" id="861532"/>
    <lineage>
        <taxon>Bacteria</taxon>
        <taxon>Bacillati</taxon>
        <taxon>Bacillota</taxon>
        <taxon>Bacilli</taxon>
        <taxon>Bacillales</taxon>
        <taxon>Paenibacillaceae</taxon>
        <taxon>Aneurinibacillus group</taxon>
        <taxon>Ammoniphilus</taxon>
    </lineage>
</organism>
<comment type="caution">
    <text evidence="1">The sequence shown here is derived from an EMBL/GenBank/DDBJ whole genome shotgun (WGS) entry which is preliminary data.</text>
</comment>
<sequence>MKFVHESSLTSFEKGIVEQLKTNSMSIDQLAKIMKRSHSDIIETLSLLELESVIRIKPNQTVELI</sequence>
<gene>
    <name evidence="1" type="ORF">J2Z37_005159</name>
</gene>
<accession>A0ABS4GXW4</accession>
<evidence type="ECO:0000313" key="2">
    <source>
        <dbReference type="Proteomes" id="UP001519343"/>
    </source>
</evidence>
<protein>
    <recommendedName>
        <fullName evidence="3">DprA winged helix domain-containing protein</fullName>
    </recommendedName>
</protein>
<proteinExistence type="predicted"/>
<evidence type="ECO:0008006" key="3">
    <source>
        <dbReference type="Google" id="ProtNLM"/>
    </source>
</evidence>
<name>A0ABS4GXW4_9BACL</name>
<dbReference type="EMBL" id="JAGGKT010000043">
    <property type="protein sequence ID" value="MBP1935114.1"/>
    <property type="molecule type" value="Genomic_DNA"/>
</dbReference>
<reference evidence="1 2" key="1">
    <citation type="submission" date="2021-03" db="EMBL/GenBank/DDBJ databases">
        <title>Genomic Encyclopedia of Type Strains, Phase IV (KMG-IV): sequencing the most valuable type-strain genomes for metagenomic binning, comparative biology and taxonomic classification.</title>
        <authorList>
            <person name="Goeker M."/>
        </authorList>
    </citation>
    <scope>NUCLEOTIDE SEQUENCE [LARGE SCALE GENOMIC DNA]</scope>
    <source>
        <strain evidence="1 2">DSM 24738</strain>
    </source>
</reference>